<feature type="compositionally biased region" description="Polar residues" evidence="1">
    <location>
        <begin position="675"/>
        <end position="684"/>
    </location>
</feature>
<feature type="transmembrane region" description="Helical" evidence="2">
    <location>
        <begin position="54"/>
        <end position="78"/>
    </location>
</feature>
<feature type="transmembrane region" description="Helical" evidence="2">
    <location>
        <begin position="90"/>
        <end position="110"/>
    </location>
</feature>
<dbReference type="EMBL" id="BAAANE010000009">
    <property type="protein sequence ID" value="GAA1652978.1"/>
    <property type="molecule type" value="Genomic_DNA"/>
</dbReference>
<dbReference type="Pfam" id="PF01663">
    <property type="entry name" value="Phosphodiest"/>
    <property type="match status" value="1"/>
</dbReference>
<keyword evidence="4" id="KW-1185">Reference proteome</keyword>
<evidence type="ECO:0000313" key="4">
    <source>
        <dbReference type="Proteomes" id="UP001501319"/>
    </source>
</evidence>
<dbReference type="Gene3D" id="3.40.720.10">
    <property type="entry name" value="Alkaline Phosphatase, subunit A"/>
    <property type="match status" value="1"/>
</dbReference>
<evidence type="ECO:0000313" key="3">
    <source>
        <dbReference type="EMBL" id="GAA1652978.1"/>
    </source>
</evidence>
<gene>
    <name evidence="3" type="ORF">GCM10009744_51210</name>
</gene>
<keyword evidence="2" id="KW-0812">Transmembrane</keyword>
<feature type="transmembrane region" description="Helical" evidence="2">
    <location>
        <begin position="30"/>
        <end position="48"/>
    </location>
</feature>
<evidence type="ECO:0000256" key="1">
    <source>
        <dbReference type="SAM" id="MobiDB-lite"/>
    </source>
</evidence>
<accession>A0ABN2FMN4</accession>
<dbReference type="SUPFAM" id="SSF53649">
    <property type="entry name" value="Alkaline phosphatase-like"/>
    <property type="match status" value="1"/>
</dbReference>
<keyword evidence="2" id="KW-1133">Transmembrane helix</keyword>
<dbReference type="Proteomes" id="UP001501319">
    <property type="component" value="Unassembled WGS sequence"/>
</dbReference>
<comment type="caution">
    <text evidence="3">The sequence shown here is derived from an EMBL/GenBank/DDBJ whole genome shotgun (WGS) entry which is preliminary data.</text>
</comment>
<keyword evidence="2" id="KW-0472">Membrane</keyword>
<dbReference type="InterPro" id="IPR002591">
    <property type="entry name" value="Phosphodiest/P_Trfase"/>
</dbReference>
<proteinExistence type="predicted"/>
<reference evidence="3 4" key="1">
    <citation type="journal article" date="2019" name="Int. J. Syst. Evol. Microbiol.">
        <title>The Global Catalogue of Microorganisms (GCM) 10K type strain sequencing project: providing services to taxonomists for standard genome sequencing and annotation.</title>
        <authorList>
            <consortium name="The Broad Institute Genomics Platform"/>
            <consortium name="The Broad Institute Genome Sequencing Center for Infectious Disease"/>
            <person name="Wu L."/>
            <person name="Ma J."/>
        </authorList>
    </citation>
    <scope>NUCLEOTIDE SEQUENCE [LARGE SCALE GENOMIC DNA]</scope>
    <source>
        <strain evidence="3 4">JCM 14306</strain>
    </source>
</reference>
<name>A0ABN2FMN4_9ACTN</name>
<feature type="region of interest" description="Disordered" evidence="1">
    <location>
        <begin position="664"/>
        <end position="684"/>
    </location>
</feature>
<feature type="transmembrane region" description="Helical" evidence="2">
    <location>
        <begin position="6"/>
        <end position="23"/>
    </location>
</feature>
<dbReference type="InterPro" id="IPR017850">
    <property type="entry name" value="Alkaline_phosphatase_core_sf"/>
</dbReference>
<sequence>MFYGGLASLISLAITFWTLPQISSDGRMPILRLVVILAAIGLVVRWILAGIAILIGSVGVLVGGLLSQFGVVYLGVTLDPGVTLHGGPEALLLVSIVMSSVSALVGWLAYAGSDDAYMSEVMRGVRRSARRAQAAPKTGLLIVQLDGLSAPLLNWMVLAGNLPNLGGWIRDGSHSMVEWYTGVPATTPASQAGILHGGSGQIPAFRWYEKESGRVMVTNRARDAAEIEARMSTGRGLLADGGASISNNWSGDAPVSLLVFSSAALPTGRSRGYVRFFTSPQGAARGLVLCVAEMIKELHQARRQRRRNLIPRVKRGGSYIFLRAISNVLLRDLNVSLITEQLVKGTPVIYTDFVDYDEVAHHAGPTRPESLQTLEGLDRVLGALKRIIDTLPHSYEIVVLSDHGQSQGATFLQRYGRTLTEVVNDLVDTTKAAVAATGKSEGWGPVNAFLTELSVRRTVAGTVTRKALHGKAAHGEVELGPKDCEPPVAADEQMVVTASGNLALLYLATTPGRVPLEEIELLHPRLIPGLATHPGVGFVVVDSLAEGPVAIGRAGVHVLRSGRVEGIDPLTAYGELAAAALLRQAEMPHNGDIVVVSRLDDYTHEVAAFEELVGCHGGIGGWQTDAVLVHPRRWVVDEPPVGSDAVHALLVSWLETLGQRNDEPAASESLAERVATSSDANVEA</sequence>
<evidence type="ECO:0000256" key="2">
    <source>
        <dbReference type="SAM" id="Phobius"/>
    </source>
</evidence>
<protein>
    <submittedName>
        <fullName evidence="3">Phage holin family protein</fullName>
    </submittedName>
</protein>
<organism evidence="3 4">
    <name type="scientific">Kribbella alba</name>
    <dbReference type="NCBI Taxonomy" id="190197"/>
    <lineage>
        <taxon>Bacteria</taxon>
        <taxon>Bacillati</taxon>
        <taxon>Actinomycetota</taxon>
        <taxon>Actinomycetes</taxon>
        <taxon>Propionibacteriales</taxon>
        <taxon>Kribbellaceae</taxon>
        <taxon>Kribbella</taxon>
    </lineage>
</organism>